<dbReference type="Pfam" id="PF01553">
    <property type="entry name" value="Acyltransferase"/>
    <property type="match status" value="1"/>
</dbReference>
<evidence type="ECO:0000259" key="3">
    <source>
        <dbReference type="SMART" id="SM00563"/>
    </source>
</evidence>
<keyword evidence="1 4" id="KW-0808">Transferase</keyword>
<dbReference type="GO" id="GO:0003841">
    <property type="term" value="F:1-acylglycerol-3-phosphate O-acyltransferase activity"/>
    <property type="evidence" value="ECO:0007669"/>
    <property type="project" value="TreeGrafter"/>
</dbReference>
<evidence type="ECO:0000256" key="1">
    <source>
        <dbReference type="ARBA" id="ARBA00022679"/>
    </source>
</evidence>
<evidence type="ECO:0000313" key="5">
    <source>
        <dbReference type="Proteomes" id="UP000032360"/>
    </source>
</evidence>
<dbReference type="AlphaFoldDB" id="A0A0D8HGH9"/>
<dbReference type="SUPFAM" id="SSF69593">
    <property type="entry name" value="Glycerol-3-phosphate (1)-acyltransferase"/>
    <property type="match status" value="1"/>
</dbReference>
<dbReference type="PANTHER" id="PTHR10434:SF11">
    <property type="entry name" value="1-ACYL-SN-GLYCEROL-3-PHOSPHATE ACYLTRANSFERASE"/>
    <property type="match status" value="1"/>
</dbReference>
<evidence type="ECO:0000313" key="4">
    <source>
        <dbReference type="EMBL" id="KJF17100.1"/>
    </source>
</evidence>
<dbReference type="CDD" id="cd07989">
    <property type="entry name" value="LPLAT_AGPAT-like"/>
    <property type="match status" value="1"/>
</dbReference>
<dbReference type="OrthoDB" id="9808424at2"/>
<dbReference type="STRING" id="1280514.AXFE_20130"/>
<protein>
    <submittedName>
        <fullName evidence="4">2-acyl-glycerophospho-ethanolamine acyltransferase</fullName>
    </submittedName>
</protein>
<dbReference type="PANTHER" id="PTHR10434">
    <property type="entry name" value="1-ACYL-SN-GLYCEROL-3-PHOSPHATE ACYLTRANSFERASE"/>
    <property type="match status" value="1"/>
</dbReference>
<sequence>MAKMRGLLGKITMPFPLGRPTWPANVERTIPKSKLGANYDTEWARRYSVRLVRSLITDYVTKPAINIVASPKVLGTDRLKGIDVPVIFAANHASHLDTPLLLSVLPDDFRHKTAVGAGADYFFDRKYKAVIWSFLLGAIPIERTRVSRRSTDLALEILRDDWNLILFPEGGRTPDGFAREFKGGVAQLALKTGSTIVPVFIGGTYEVLGKNKKGFSPGSTVVNFGRPISPSGSNPRDLTKELQSAVNRLGDEVYSDYWDAALRSGASSTPDLADNGDNSWIAEWNRPRFSDTFEDSKKSRWPRLPFIDKPL</sequence>
<proteinExistence type="predicted"/>
<dbReference type="Proteomes" id="UP000032360">
    <property type="component" value="Unassembled WGS sequence"/>
</dbReference>
<dbReference type="InterPro" id="IPR002123">
    <property type="entry name" value="Plipid/glycerol_acylTrfase"/>
</dbReference>
<dbReference type="GO" id="GO:0006654">
    <property type="term" value="P:phosphatidic acid biosynthetic process"/>
    <property type="evidence" value="ECO:0007669"/>
    <property type="project" value="TreeGrafter"/>
</dbReference>
<keyword evidence="5" id="KW-1185">Reference proteome</keyword>
<gene>
    <name evidence="4" type="ORF">AXFE_20130</name>
</gene>
<accession>A0A0D8HGH9</accession>
<dbReference type="EMBL" id="JXYS01000065">
    <property type="protein sequence ID" value="KJF17100.1"/>
    <property type="molecule type" value="Genomic_DNA"/>
</dbReference>
<dbReference type="SMART" id="SM00563">
    <property type="entry name" value="PlsC"/>
    <property type="match status" value="1"/>
</dbReference>
<dbReference type="PATRIC" id="fig|1280514.3.peg.2643"/>
<organism evidence="4 5">
    <name type="scientific">Acidithrix ferrooxidans</name>
    <dbReference type="NCBI Taxonomy" id="1280514"/>
    <lineage>
        <taxon>Bacteria</taxon>
        <taxon>Bacillati</taxon>
        <taxon>Actinomycetota</taxon>
        <taxon>Acidimicrobiia</taxon>
        <taxon>Acidimicrobiales</taxon>
        <taxon>Acidimicrobiaceae</taxon>
        <taxon>Acidithrix</taxon>
    </lineage>
</organism>
<keyword evidence="2 4" id="KW-0012">Acyltransferase</keyword>
<reference evidence="4 5" key="1">
    <citation type="submission" date="2015-01" db="EMBL/GenBank/DDBJ databases">
        <title>Draft genome of the acidophilic iron oxidizer Acidithrix ferrooxidans strain Py-F3.</title>
        <authorList>
            <person name="Poehlein A."/>
            <person name="Eisen S."/>
            <person name="Schloemann M."/>
            <person name="Johnson B.D."/>
            <person name="Daniel R."/>
            <person name="Muehling M."/>
        </authorList>
    </citation>
    <scope>NUCLEOTIDE SEQUENCE [LARGE SCALE GENOMIC DNA]</scope>
    <source>
        <strain evidence="4 5">Py-F3</strain>
    </source>
</reference>
<feature type="domain" description="Phospholipid/glycerol acyltransferase" evidence="3">
    <location>
        <begin position="86"/>
        <end position="204"/>
    </location>
</feature>
<evidence type="ECO:0000256" key="2">
    <source>
        <dbReference type="ARBA" id="ARBA00023315"/>
    </source>
</evidence>
<comment type="caution">
    <text evidence="4">The sequence shown here is derived from an EMBL/GenBank/DDBJ whole genome shotgun (WGS) entry which is preliminary data.</text>
</comment>
<name>A0A0D8HGH9_9ACTN</name>
<dbReference type="RefSeq" id="WP_052605656.1">
    <property type="nucleotide sequence ID" value="NZ_JXYS01000065.1"/>
</dbReference>